<dbReference type="GeneID" id="86991567"/>
<reference evidence="1 2" key="1">
    <citation type="submission" date="2016-11" db="EMBL/GenBank/DDBJ databases">
        <title>Mixed transmission modes and dynamic genome evolution in an obligate animal-bacterial symbiosis.</title>
        <authorList>
            <person name="Russell S.L."/>
            <person name="Corbett-Detig R.B."/>
            <person name="Cavanaugh C.M."/>
        </authorList>
    </citation>
    <scope>NUCLEOTIDE SEQUENCE [LARGE SCALE GENOMIC DNA]</scope>
    <source>
        <strain evidence="1">MA-KB16</strain>
    </source>
</reference>
<dbReference type="AlphaFoldDB" id="A0A1T2G5U2"/>
<dbReference type="GO" id="GO:0008146">
    <property type="term" value="F:sulfotransferase activity"/>
    <property type="evidence" value="ECO:0007669"/>
    <property type="project" value="InterPro"/>
</dbReference>
<organism evidence="1 2">
    <name type="scientific">Solemya velum gill symbiont</name>
    <dbReference type="NCBI Taxonomy" id="2340"/>
    <lineage>
        <taxon>Bacteria</taxon>
        <taxon>Pseudomonadati</taxon>
        <taxon>Pseudomonadota</taxon>
        <taxon>Gammaproteobacteria</taxon>
        <taxon>sulfur-oxidizing symbionts</taxon>
    </lineage>
</organism>
<dbReference type="SUPFAM" id="SSF52540">
    <property type="entry name" value="P-loop containing nucleoside triphosphate hydrolases"/>
    <property type="match status" value="1"/>
</dbReference>
<dbReference type="InterPro" id="IPR027417">
    <property type="entry name" value="P-loop_NTPase"/>
</dbReference>
<comment type="caution">
    <text evidence="1">The sequence shown here is derived from an EMBL/GenBank/DDBJ whole genome shotgun (WGS) entry which is preliminary data.</text>
</comment>
<protein>
    <recommendedName>
        <fullName evidence="3">Sulfotransferase family protein</fullName>
    </recommendedName>
</protein>
<gene>
    <name evidence="1" type="ORF">BOV88_06155</name>
</gene>
<dbReference type="Pfam" id="PF03567">
    <property type="entry name" value="Sulfotransfer_2"/>
    <property type="match status" value="1"/>
</dbReference>
<dbReference type="EMBL" id="MPNX01000007">
    <property type="protein sequence ID" value="OOY35099.1"/>
    <property type="molecule type" value="Genomic_DNA"/>
</dbReference>
<evidence type="ECO:0000313" key="2">
    <source>
        <dbReference type="Proteomes" id="UP000190962"/>
    </source>
</evidence>
<dbReference type="InterPro" id="IPR005331">
    <property type="entry name" value="Sulfotransferase"/>
</dbReference>
<proteinExistence type="predicted"/>
<evidence type="ECO:0008006" key="3">
    <source>
        <dbReference type="Google" id="ProtNLM"/>
    </source>
</evidence>
<accession>A0A1T2G5U2</accession>
<dbReference type="RefSeq" id="WP_078452988.1">
    <property type="nucleotide sequence ID" value="NZ_MPNX01000007.1"/>
</dbReference>
<sequence>MPLAKVGDHSVLFVHIPKTGGSSIEKYLAQQGEISLKGRTRIGLIRCSLHHLHTTQLQKRIEPGSVDWSFMVVRHPVARIISEYRYQLRKRRLIRNKISFSTWLSLSLGICRFNPYYRDNHFRPQSEFEYPGAEIFHFEEGVGQCLTAIASHLGRPVPEIPIWENPSPELDIQISDEDLQRIKAFYADDFLRYGYGIDQESLERAGVPVKSSSDKPDSPR</sequence>
<dbReference type="Proteomes" id="UP000190962">
    <property type="component" value="Unassembled WGS sequence"/>
</dbReference>
<dbReference type="GO" id="GO:0016020">
    <property type="term" value="C:membrane"/>
    <property type="evidence" value="ECO:0007669"/>
    <property type="project" value="InterPro"/>
</dbReference>
<dbReference type="Gene3D" id="3.40.50.300">
    <property type="entry name" value="P-loop containing nucleotide triphosphate hydrolases"/>
    <property type="match status" value="1"/>
</dbReference>
<name>A0A1T2G5U2_SOVGS</name>
<evidence type="ECO:0000313" key="1">
    <source>
        <dbReference type="EMBL" id="OOY35099.1"/>
    </source>
</evidence>